<feature type="transmembrane region" description="Helical" evidence="2">
    <location>
        <begin position="376"/>
        <end position="395"/>
    </location>
</feature>
<feature type="transmembrane region" description="Helical" evidence="2">
    <location>
        <begin position="201"/>
        <end position="219"/>
    </location>
</feature>
<feature type="transmembrane region" description="Helical" evidence="2">
    <location>
        <begin position="80"/>
        <end position="97"/>
    </location>
</feature>
<dbReference type="GO" id="GO:0005886">
    <property type="term" value="C:plasma membrane"/>
    <property type="evidence" value="ECO:0007669"/>
    <property type="project" value="UniProtKB-SubCell"/>
</dbReference>
<dbReference type="InterPro" id="IPR036259">
    <property type="entry name" value="MFS_trans_sf"/>
</dbReference>
<dbReference type="GO" id="GO:0022857">
    <property type="term" value="F:transmembrane transporter activity"/>
    <property type="evidence" value="ECO:0007669"/>
    <property type="project" value="InterPro"/>
</dbReference>
<keyword evidence="2" id="KW-0472">Membrane</keyword>
<feature type="transmembrane region" description="Helical" evidence="2">
    <location>
        <begin position="143"/>
        <end position="166"/>
    </location>
</feature>
<comment type="subcellular location">
    <subcellularLocation>
        <location evidence="1">Cell membrane</location>
        <topology evidence="1">Multi-pass membrane protein</topology>
    </subcellularLocation>
</comment>
<proteinExistence type="predicted"/>
<feature type="transmembrane region" description="Helical" evidence="2">
    <location>
        <begin position="410"/>
        <end position="429"/>
    </location>
</feature>
<reference evidence="3 4" key="1">
    <citation type="submission" date="2018-09" db="EMBL/GenBank/DDBJ databases">
        <title>A clostridial neurotoxin that targets Anopheles mosquitoes.</title>
        <authorList>
            <person name="Contreras E."/>
            <person name="Masuyer G."/>
            <person name="Qureshi N."/>
            <person name="Chawla S."/>
            <person name="Lim H.L."/>
            <person name="Chen J."/>
            <person name="Stenmark P."/>
            <person name="Gill S."/>
        </authorList>
    </citation>
    <scope>NUCLEOTIDE SEQUENCE [LARGE SCALE GENOMIC DNA]</scope>
    <source>
        <strain evidence="3 4">Cbm</strain>
    </source>
</reference>
<keyword evidence="2" id="KW-1133">Transmembrane helix</keyword>
<dbReference type="InterPro" id="IPR011701">
    <property type="entry name" value="MFS"/>
</dbReference>
<protein>
    <submittedName>
        <fullName evidence="3">MFS transporter</fullName>
    </submittedName>
</protein>
<gene>
    <name evidence="3" type="ORF">D4A35_01720</name>
</gene>
<dbReference type="EMBL" id="CP032452">
    <property type="protein sequence ID" value="QEZ67710.1"/>
    <property type="molecule type" value="Genomic_DNA"/>
</dbReference>
<keyword evidence="2" id="KW-0812">Transmembrane</keyword>
<dbReference type="PANTHER" id="PTHR23525">
    <property type="entry name" value="TRANSPORTER, PUTATIVE-RELATED"/>
    <property type="match status" value="1"/>
</dbReference>
<sequence>MGWYFMDQKELKRFNFNSWAFIVSYAFMGLMSGVAFDVLVTFLQQVNISTASSFSSFMGMSNFVCAAILILAPKLGYKKLIITGPIMTIAALIAISFVDVSFIYPVATLAILVGVALFDVVLPPYLTAYTTEKERTKVFSRALYINVIGMVLATWFGGTIAVSRFASRLKISNSQASAITENIKGMTSHQLHEFILAQRDVLLMFVVIAALSLIPLLFIKEKKEDYCEETTSKEKKSFDWSIFKNKYVVLWLVYYAMIRFGASLICPYFSVFLNNELGISRATTSQLVSYQYFAMVLFLLISPWVVKKLGNVIALGGLALLSIPFMLIIANGTVFGSGMVLAVGAGLFFRSGFMNCANPIMNSLPMEFVSKNSRPAYNSLIFVAGGVTSIIAGQFTKLFLFKIPGGYSKAYYITAVIYVLASVLLIVVYNKKYNRHGQDNKEDQTA</sequence>
<evidence type="ECO:0000313" key="4">
    <source>
        <dbReference type="Proteomes" id="UP000326961"/>
    </source>
</evidence>
<evidence type="ECO:0000313" key="3">
    <source>
        <dbReference type="EMBL" id="QEZ67710.1"/>
    </source>
</evidence>
<evidence type="ECO:0000256" key="2">
    <source>
        <dbReference type="SAM" id="Phobius"/>
    </source>
</evidence>
<feature type="transmembrane region" description="Helical" evidence="2">
    <location>
        <begin position="248"/>
        <end position="270"/>
    </location>
</feature>
<feature type="transmembrane region" description="Helical" evidence="2">
    <location>
        <begin position="313"/>
        <end position="330"/>
    </location>
</feature>
<dbReference type="AlphaFoldDB" id="A0A5P3XBJ5"/>
<dbReference type="SUPFAM" id="SSF103473">
    <property type="entry name" value="MFS general substrate transporter"/>
    <property type="match status" value="1"/>
</dbReference>
<feature type="transmembrane region" description="Helical" evidence="2">
    <location>
        <begin position="290"/>
        <end position="306"/>
    </location>
</feature>
<feature type="transmembrane region" description="Helical" evidence="2">
    <location>
        <begin position="54"/>
        <end position="73"/>
    </location>
</feature>
<organism evidence="3 4">
    <name type="scientific">Paraclostridium bifermentans</name>
    <name type="common">Clostridium bifermentans</name>
    <dbReference type="NCBI Taxonomy" id="1490"/>
    <lineage>
        <taxon>Bacteria</taxon>
        <taxon>Bacillati</taxon>
        <taxon>Bacillota</taxon>
        <taxon>Clostridia</taxon>
        <taxon>Peptostreptococcales</taxon>
        <taxon>Peptostreptococcaceae</taxon>
        <taxon>Paraclostridium</taxon>
    </lineage>
</organism>
<feature type="transmembrane region" description="Helical" evidence="2">
    <location>
        <begin position="21"/>
        <end position="42"/>
    </location>
</feature>
<feature type="transmembrane region" description="Helical" evidence="2">
    <location>
        <begin position="103"/>
        <end position="122"/>
    </location>
</feature>
<accession>A0A5P3XBJ5</accession>
<evidence type="ECO:0000256" key="1">
    <source>
        <dbReference type="ARBA" id="ARBA00004651"/>
    </source>
</evidence>
<name>A0A5P3XBJ5_PARBF</name>
<dbReference type="Pfam" id="PF07690">
    <property type="entry name" value="MFS_1"/>
    <property type="match status" value="1"/>
</dbReference>
<dbReference type="CDD" id="cd06174">
    <property type="entry name" value="MFS"/>
    <property type="match status" value="1"/>
</dbReference>
<feature type="transmembrane region" description="Helical" evidence="2">
    <location>
        <begin position="336"/>
        <end position="356"/>
    </location>
</feature>
<dbReference type="Gene3D" id="1.20.1250.20">
    <property type="entry name" value="MFS general substrate transporter like domains"/>
    <property type="match status" value="2"/>
</dbReference>
<dbReference type="Proteomes" id="UP000326961">
    <property type="component" value="Chromosome"/>
</dbReference>
<dbReference type="PANTHER" id="PTHR23525:SF1">
    <property type="entry name" value="NODULIN-LIKE DOMAIN-CONTAINING PROTEIN"/>
    <property type="match status" value="1"/>
</dbReference>